<protein>
    <submittedName>
        <fullName evidence="3">SDR family NAD(P)-dependent oxidoreductase</fullName>
    </submittedName>
</protein>
<dbReference type="InterPro" id="IPR020904">
    <property type="entry name" value="Sc_DH/Rdtase_CS"/>
</dbReference>
<keyword evidence="4" id="KW-1185">Reference proteome</keyword>
<reference evidence="3" key="1">
    <citation type="submission" date="2020-06" db="EMBL/GenBank/DDBJ databases">
        <title>Legume-microbial interactions unlock mineral nutrients during tropical forest succession.</title>
        <authorList>
            <person name="Epihov D.Z."/>
        </authorList>
    </citation>
    <scope>NUCLEOTIDE SEQUENCE [LARGE SCALE GENOMIC DNA]</scope>
    <source>
        <strain evidence="3">Pan2503</strain>
    </source>
</reference>
<dbReference type="InterPro" id="IPR036291">
    <property type="entry name" value="NAD(P)-bd_dom_sf"/>
</dbReference>
<comment type="similarity">
    <text evidence="1 2">Belongs to the short-chain dehydrogenases/reductases (SDR) family.</text>
</comment>
<accession>A0A7V8NLM7</accession>
<dbReference type="Gene3D" id="3.40.50.720">
    <property type="entry name" value="NAD(P)-binding Rossmann-like Domain"/>
    <property type="match status" value="1"/>
</dbReference>
<dbReference type="EMBL" id="JACDQQ010000143">
    <property type="protein sequence ID" value="MBA0083632.1"/>
    <property type="molecule type" value="Genomic_DNA"/>
</dbReference>
<dbReference type="Pfam" id="PF00106">
    <property type="entry name" value="adh_short"/>
    <property type="match status" value="1"/>
</dbReference>
<dbReference type="PROSITE" id="PS00061">
    <property type="entry name" value="ADH_SHORT"/>
    <property type="match status" value="1"/>
</dbReference>
<dbReference type="PRINTS" id="PR00080">
    <property type="entry name" value="SDRFAMILY"/>
</dbReference>
<gene>
    <name evidence="3" type="ORF">HRJ53_01415</name>
</gene>
<evidence type="ECO:0000313" key="4">
    <source>
        <dbReference type="Proteomes" id="UP000567293"/>
    </source>
</evidence>
<dbReference type="PANTHER" id="PTHR42879">
    <property type="entry name" value="3-OXOACYL-(ACYL-CARRIER-PROTEIN) REDUCTASE"/>
    <property type="match status" value="1"/>
</dbReference>
<dbReference type="PANTHER" id="PTHR42879:SF2">
    <property type="entry name" value="3-OXOACYL-[ACYL-CARRIER-PROTEIN] REDUCTASE FABG"/>
    <property type="match status" value="1"/>
</dbReference>
<dbReference type="AlphaFoldDB" id="A0A7V8NLM7"/>
<dbReference type="SUPFAM" id="SSF51735">
    <property type="entry name" value="NAD(P)-binding Rossmann-fold domains"/>
    <property type="match status" value="1"/>
</dbReference>
<dbReference type="PRINTS" id="PR00081">
    <property type="entry name" value="GDHRDH"/>
</dbReference>
<evidence type="ECO:0000313" key="3">
    <source>
        <dbReference type="EMBL" id="MBA0083632.1"/>
    </source>
</evidence>
<dbReference type="CDD" id="cd05233">
    <property type="entry name" value="SDR_c"/>
    <property type="match status" value="1"/>
</dbReference>
<evidence type="ECO:0000256" key="2">
    <source>
        <dbReference type="RuleBase" id="RU000363"/>
    </source>
</evidence>
<dbReference type="InterPro" id="IPR050259">
    <property type="entry name" value="SDR"/>
</dbReference>
<organism evidence="3 4">
    <name type="scientific">Candidatus Acidiferrum panamense</name>
    <dbReference type="NCBI Taxonomy" id="2741543"/>
    <lineage>
        <taxon>Bacteria</taxon>
        <taxon>Pseudomonadati</taxon>
        <taxon>Acidobacteriota</taxon>
        <taxon>Terriglobia</taxon>
        <taxon>Candidatus Acidiferrales</taxon>
        <taxon>Candidatus Acidiferrum</taxon>
    </lineage>
</organism>
<dbReference type="FunFam" id="3.40.50.720:FF:000084">
    <property type="entry name" value="Short-chain dehydrogenase reductase"/>
    <property type="match status" value="1"/>
</dbReference>
<dbReference type="GO" id="GO:0032787">
    <property type="term" value="P:monocarboxylic acid metabolic process"/>
    <property type="evidence" value="ECO:0007669"/>
    <property type="project" value="UniProtKB-ARBA"/>
</dbReference>
<sequence length="260" mass="27217">MLLKNQIALITGSGRGIGRAIAQLFAKQGAAVFLASRTEKELAAVVQEISEGGGRAEYATADLAQEAACVHVVAAARERFGRIDILVNNAGHYGPVVPIEEYALAEFDRVIAVHLRAAFLLSKLVLAEMYARGSGVILNISSLSAKAAYSWGSAYAAAKAGMLGLTRVTAAEAARKGVRVNAICPGPVRETRMSKELGADLAKRLGISAEQQLAGFLNGLLQGRAQTAEEIARAALFLCSEQSSAIVGQSINVDGGVAFY</sequence>
<dbReference type="InterPro" id="IPR002347">
    <property type="entry name" value="SDR_fam"/>
</dbReference>
<proteinExistence type="inferred from homology"/>
<dbReference type="Proteomes" id="UP000567293">
    <property type="component" value="Unassembled WGS sequence"/>
</dbReference>
<comment type="caution">
    <text evidence="3">The sequence shown here is derived from an EMBL/GenBank/DDBJ whole genome shotgun (WGS) entry which is preliminary data.</text>
</comment>
<evidence type="ECO:0000256" key="1">
    <source>
        <dbReference type="ARBA" id="ARBA00006484"/>
    </source>
</evidence>
<name>A0A7V8NLM7_9BACT</name>